<sequence length="79" mass="8546">MHDVDRFFRSGGRSGRGIGCRDRHYGTGGCGRNPRPAAVASEEGNPGMARMHELMTEGNPGMTRMHELMAAPTDTTGRN</sequence>
<organism evidence="2 3">
    <name type="scientific">Neomicrococcus aestuarii</name>
    <dbReference type="NCBI Taxonomy" id="556325"/>
    <lineage>
        <taxon>Bacteria</taxon>
        <taxon>Bacillati</taxon>
        <taxon>Actinomycetota</taxon>
        <taxon>Actinomycetes</taxon>
        <taxon>Micrococcales</taxon>
        <taxon>Micrococcaceae</taxon>
        <taxon>Neomicrococcus</taxon>
    </lineage>
</organism>
<comment type="caution">
    <text evidence="2">The sequence shown here is derived from an EMBL/GenBank/DDBJ whole genome shotgun (WGS) entry which is preliminary data.</text>
</comment>
<dbReference type="RefSeq" id="WP_183664020.1">
    <property type="nucleotide sequence ID" value="NZ_BAAARH010000003.1"/>
</dbReference>
<protein>
    <submittedName>
        <fullName evidence="2">Uncharacterized protein</fullName>
    </submittedName>
</protein>
<feature type="region of interest" description="Disordered" evidence="1">
    <location>
        <begin position="1"/>
        <end position="45"/>
    </location>
</feature>
<dbReference type="EMBL" id="JACHDR010000001">
    <property type="protein sequence ID" value="MBB5512147.1"/>
    <property type="molecule type" value="Genomic_DNA"/>
</dbReference>
<reference evidence="2 3" key="1">
    <citation type="submission" date="2020-08" db="EMBL/GenBank/DDBJ databases">
        <title>Sequencing the genomes of 1000 actinobacteria strains.</title>
        <authorList>
            <person name="Klenk H.-P."/>
        </authorList>
    </citation>
    <scope>NUCLEOTIDE SEQUENCE [LARGE SCALE GENOMIC DNA]</scope>
    <source>
        <strain evidence="2 3">DSM 105783</strain>
    </source>
</reference>
<feature type="region of interest" description="Disordered" evidence="1">
    <location>
        <begin position="59"/>
        <end position="79"/>
    </location>
</feature>
<gene>
    <name evidence="2" type="ORF">HD598_000834</name>
</gene>
<accession>A0A7W8TSJ1</accession>
<dbReference type="Proteomes" id="UP000580797">
    <property type="component" value="Unassembled WGS sequence"/>
</dbReference>
<name>A0A7W8TSJ1_9MICC</name>
<proteinExistence type="predicted"/>
<evidence type="ECO:0000313" key="2">
    <source>
        <dbReference type="EMBL" id="MBB5512147.1"/>
    </source>
</evidence>
<dbReference type="AlphaFoldDB" id="A0A7W8TSJ1"/>
<evidence type="ECO:0000313" key="3">
    <source>
        <dbReference type="Proteomes" id="UP000580797"/>
    </source>
</evidence>
<evidence type="ECO:0000256" key="1">
    <source>
        <dbReference type="SAM" id="MobiDB-lite"/>
    </source>
</evidence>